<evidence type="ECO:0000313" key="2">
    <source>
        <dbReference type="EMBL" id="KAG6118638.1"/>
    </source>
</evidence>
<reference evidence="2 3" key="1">
    <citation type="journal article" date="2020" name="bioRxiv">
        <title>Whole genome comparisons of ergot fungi reveals the divergence and evolution of species within the genus Claviceps are the result of varying mechanisms driving genome evolution and host range expansion.</title>
        <authorList>
            <person name="Wyka S.A."/>
            <person name="Mondo S.J."/>
            <person name="Liu M."/>
            <person name="Dettman J."/>
            <person name="Nalam V."/>
            <person name="Broders K.D."/>
        </authorList>
    </citation>
    <scope>NUCLEOTIDE SEQUENCE [LARGE SCALE GENOMIC DNA]</scope>
    <source>
        <strain evidence="2 3">LM576</strain>
    </source>
</reference>
<gene>
    <name evidence="2" type="ORF">E4U13_008397</name>
</gene>
<comment type="caution">
    <text evidence="2">The sequence shown here is derived from an EMBL/GenBank/DDBJ whole genome shotgun (WGS) entry which is preliminary data.</text>
</comment>
<protein>
    <submittedName>
        <fullName evidence="2">Uncharacterized protein</fullName>
    </submittedName>
</protein>
<keyword evidence="3" id="KW-1185">Reference proteome</keyword>
<organism evidence="2 3">
    <name type="scientific">Claviceps humidiphila</name>
    <dbReference type="NCBI Taxonomy" id="1294629"/>
    <lineage>
        <taxon>Eukaryota</taxon>
        <taxon>Fungi</taxon>
        <taxon>Dikarya</taxon>
        <taxon>Ascomycota</taxon>
        <taxon>Pezizomycotina</taxon>
        <taxon>Sordariomycetes</taxon>
        <taxon>Hypocreomycetidae</taxon>
        <taxon>Hypocreales</taxon>
        <taxon>Clavicipitaceae</taxon>
        <taxon>Claviceps</taxon>
    </lineage>
</organism>
<feature type="chain" id="PRO_5040495215" evidence="1">
    <location>
        <begin position="17"/>
        <end position="106"/>
    </location>
</feature>
<keyword evidence="1" id="KW-0732">Signal</keyword>
<evidence type="ECO:0000256" key="1">
    <source>
        <dbReference type="SAM" id="SignalP"/>
    </source>
</evidence>
<evidence type="ECO:0000313" key="3">
    <source>
        <dbReference type="Proteomes" id="UP000732380"/>
    </source>
</evidence>
<name>A0A9P7Q4N6_9HYPO</name>
<sequence>MHALSLLALLLPLAAAKNHKACGCRTYTAGQDWQTNTVLAQWVSWDAQSQRCVSDSESGDIDGDTFQHECWYFGTYASYYPLTPEGLIDVSSKALKVDIALGQCFD</sequence>
<dbReference type="EMBL" id="SRQM01000098">
    <property type="protein sequence ID" value="KAG6118638.1"/>
    <property type="molecule type" value="Genomic_DNA"/>
</dbReference>
<dbReference type="Proteomes" id="UP000732380">
    <property type="component" value="Unassembled WGS sequence"/>
</dbReference>
<accession>A0A9P7Q4N6</accession>
<proteinExistence type="predicted"/>
<dbReference type="AlphaFoldDB" id="A0A9P7Q4N6"/>
<feature type="signal peptide" evidence="1">
    <location>
        <begin position="1"/>
        <end position="16"/>
    </location>
</feature>